<comment type="caution">
    <text evidence="5">The sequence shown here is derived from an EMBL/GenBank/DDBJ whole genome shotgun (WGS) entry which is preliminary data.</text>
</comment>
<dbReference type="Pfam" id="PF01037">
    <property type="entry name" value="AsnC_trans_reg"/>
    <property type="match status" value="1"/>
</dbReference>
<accession>A0ABR8UMP9</accession>
<dbReference type="PRINTS" id="PR00033">
    <property type="entry name" value="HTHASNC"/>
</dbReference>
<gene>
    <name evidence="5" type="ORF">H9645_13850</name>
</gene>
<dbReference type="Gene3D" id="3.30.70.920">
    <property type="match status" value="1"/>
</dbReference>
<protein>
    <submittedName>
        <fullName evidence="5">Lrp/AsnC family transcriptional regulator</fullName>
    </submittedName>
</protein>
<dbReference type="Gene3D" id="1.10.10.10">
    <property type="entry name" value="Winged helix-like DNA-binding domain superfamily/Winged helix DNA-binding domain"/>
    <property type="match status" value="1"/>
</dbReference>
<dbReference type="SUPFAM" id="SSF54909">
    <property type="entry name" value="Dimeric alpha+beta barrel"/>
    <property type="match status" value="1"/>
</dbReference>
<dbReference type="PANTHER" id="PTHR30154">
    <property type="entry name" value="LEUCINE-RESPONSIVE REGULATORY PROTEIN"/>
    <property type="match status" value="1"/>
</dbReference>
<evidence type="ECO:0000256" key="2">
    <source>
        <dbReference type="ARBA" id="ARBA00023125"/>
    </source>
</evidence>
<keyword evidence="6" id="KW-1185">Reference proteome</keyword>
<name>A0ABR8UMP9_9GAMM</name>
<dbReference type="InterPro" id="IPR036390">
    <property type="entry name" value="WH_DNA-bd_sf"/>
</dbReference>
<dbReference type="Proteomes" id="UP000647183">
    <property type="component" value="Unassembled WGS sequence"/>
</dbReference>
<dbReference type="SMART" id="SM00344">
    <property type="entry name" value="HTH_ASNC"/>
    <property type="match status" value="1"/>
</dbReference>
<keyword evidence="2" id="KW-0238">DNA-binding</keyword>
<feature type="domain" description="HTH asnC-type" evidence="4">
    <location>
        <begin position="3"/>
        <end position="69"/>
    </location>
</feature>
<dbReference type="EMBL" id="JACSQJ010000011">
    <property type="protein sequence ID" value="MBD7989115.1"/>
    <property type="molecule type" value="Genomic_DNA"/>
</dbReference>
<proteinExistence type="predicted"/>
<keyword evidence="1" id="KW-0805">Transcription regulation</keyword>
<evidence type="ECO:0000256" key="3">
    <source>
        <dbReference type="ARBA" id="ARBA00023163"/>
    </source>
</evidence>
<dbReference type="InterPro" id="IPR011008">
    <property type="entry name" value="Dimeric_a/b-barrel"/>
</dbReference>
<dbReference type="InterPro" id="IPR019888">
    <property type="entry name" value="Tscrpt_reg_AsnC-like"/>
</dbReference>
<evidence type="ECO:0000256" key="1">
    <source>
        <dbReference type="ARBA" id="ARBA00023015"/>
    </source>
</evidence>
<dbReference type="RefSeq" id="WP_191730274.1">
    <property type="nucleotide sequence ID" value="NZ_JACSQJ010000011.1"/>
</dbReference>
<evidence type="ECO:0000313" key="6">
    <source>
        <dbReference type="Proteomes" id="UP000647183"/>
    </source>
</evidence>
<reference evidence="5 6" key="1">
    <citation type="submission" date="2020-08" db="EMBL/GenBank/DDBJ databases">
        <title>A Genomic Blueprint of the Chicken Gut Microbiome.</title>
        <authorList>
            <person name="Gilroy R."/>
            <person name="Ravi A."/>
            <person name="Getino M."/>
            <person name="Pursley I."/>
            <person name="Horton D.L."/>
            <person name="Alikhan N.-F."/>
            <person name="Baker D."/>
            <person name="Gharbi K."/>
            <person name="Hall N."/>
            <person name="Watson M."/>
            <person name="Adriaenssens E.M."/>
            <person name="Foster-Nyarko E."/>
            <person name="Jarju S."/>
            <person name="Secka A."/>
            <person name="Antonio M."/>
            <person name="Oren A."/>
            <person name="Chaudhuri R."/>
            <person name="La Ragione R.M."/>
            <person name="Hildebrand F."/>
            <person name="Pallen M.J."/>
        </authorList>
    </citation>
    <scope>NUCLEOTIDE SEQUENCE [LARGE SCALE GENOMIC DNA]</scope>
    <source>
        <strain evidence="5 6">Sa2BVA3</strain>
    </source>
</reference>
<evidence type="ECO:0000313" key="5">
    <source>
        <dbReference type="EMBL" id="MBD7989115.1"/>
    </source>
</evidence>
<dbReference type="InterPro" id="IPR019887">
    <property type="entry name" value="Tscrpt_reg_AsnC/Lrp_C"/>
</dbReference>
<dbReference type="PANTHER" id="PTHR30154:SF53">
    <property type="entry name" value="HTH-TYPE TRANSCRIPTIONAL REGULATOR LRPC"/>
    <property type="match status" value="1"/>
</dbReference>
<dbReference type="SUPFAM" id="SSF46785">
    <property type="entry name" value="Winged helix' DNA-binding domain"/>
    <property type="match status" value="1"/>
</dbReference>
<evidence type="ECO:0000259" key="4">
    <source>
        <dbReference type="PROSITE" id="PS50956"/>
    </source>
</evidence>
<dbReference type="InterPro" id="IPR036388">
    <property type="entry name" value="WH-like_DNA-bd_sf"/>
</dbReference>
<dbReference type="InterPro" id="IPR000485">
    <property type="entry name" value="AsnC-type_HTH_dom"/>
</dbReference>
<dbReference type="Pfam" id="PF13412">
    <property type="entry name" value="HTH_24"/>
    <property type="match status" value="1"/>
</dbReference>
<keyword evidence="3" id="KW-0804">Transcription</keyword>
<organism evidence="5 6">
    <name type="scientific">Luteimonas colneyensis</name>
    <dbReference type="NCBI Taxonomy" id="2762230"/>
    <lineage>
        <taxon>Bacteria</taxon>
        <taxon>Pseudomonadati</taxon>
        <taxon>Pseudomonadota</taxon>
        <taxon>Gammaproteobacteria</taxon>
        <taxon>Lysobacterales</taxon>
        <taxon>Lysobacteraceae</taxon>
        <taxon>Luteimonas</taxon>
    </lineage>
</organism>
<dbReference type="PROSITE" id="PS50956">
    <property type="entry name" value="HTH_ASNC_2"/>
    <property type="match status" value="1"/>
</dbReference>
<sequence length="143" mass="15860">MKLSPADEALLSLLREDARMPTAAIARRLQLSRTTVQSRIERLERSGVIAGYTVRVDDQHERERIRALIMITVFPKQAPAVVEALRQLPGVRALHSVNGAWDLVAMAVVATIGEMDELTDRIGALDGVERTTSTLLLSTKFER</sequence>